<evidence type="ECO:0000313" key="3">
    <source>
        <dbReference type="Proteomes" id="UP000252884"/>
    </source>
</evidence>
<keyword evidence="1" id="KW-1133">Transmembrane helix</keyword>
<comment type="caution">
    <text evidence="2">The sequence shown here is derived from an EMBL/GenBank/DDBJ whole genome shotgun (WGS) entry which is preliminary data.</text>
</comment>
<proteinExistence type="predicted"/>
<keyword evidence="3" id="KW-1185">Reference proteome</keyword>
<dbReference type="EMBL" id="QPJK01000002">
    <property type="protein sequence ID" value="RCW73870.1"/>
    <property type="molecule type" value="Genomic_DNA"/>
</dbReference>
<dbReference type="Pfam" id="PF07963">
    <property type="entry name" value="N_methyl"/>
    <property type="match status" value="1"/>
</dbReference>
<feature type="transmembrane region" description="Helical" evidence="1">
    <location>
        <begin position="12"/>
        <end position="33"/>
    </location>
</feature>
<keyword evidence="1" id="KW-0472">Membrane</keyword>
<sequence>MLSRRRTRQTGITLLESLVAMLVLSVGIGALAWTQARHLADGRETTARSMAILLTEDLADRMLFNRGAAASGSYELAWGERPAPADCRSAPCLGSALARADLSAWRDALARALPASDAHVFAAGSSRQMGIAISWRSPHSNVLAQPTDLDCPAQSSCHVTYVPF</sequence>
<evidence type="ECO:0000256" key="1">
    <source>
        <dbReference type="SAM" id="Phobius"/>
    </source>
</evidence>
<dbReference type="NCBIfam" id="TIGR02523">
    <property type="entry name" value="type_IV_pilV"/>
    <property type="match status" value="1"/>
</dbReference>
<reference evidence="2 3" key="1">
    <citation type="submission" date="2018-07" db="EMBL/GenBank/DDBJ databases">
        <title>Genomic Encyclopedia of Type Strains, Phase IV (KMG-IV): sequencing the most valuable type-strain genomes for metagenomic binning, comparative biology and taxonomic classification.</title>
        <authorList>
            <person name="Goeker M."/>
        </authorList>
    </citation>
    <scope>NUCLEOTIDE SEQUENCE [LARGE SCALE GENOMIC DNA]</scope>
    <source>
        <strain evidence="2 3">DSM 21634</strain>
    </source>
</reference>
<dbReference type="RefSeq" id="WP_114467033.1">
    <property type="nucleotide sequence ID" value="NZ_QPJK01000002.1"/>
</dbReference>
<dbReference type="Proteomes" id="UP000252884">
    <property type="component" value="Unassembled WGS sequence"/>
</dbReference>
<dbReference type="AlphaFoldDB" id="A0A368Y0L4"/>
<dbReference type="InterPro" id="IPR013362">
    <property type="entry name" value="Pilus_4_PilV"/>
</dbReference>
<organism evidence="2 3">
    <name type="scientific">Pseudorhodoferax soli</name>
    <dbReference type="NCBI Taxonomy" id="545864"/>
    <lineage>
        <taxon>Bacteria</taxon>
        <taxon>Pseudomonadati</taxon>
        <taxon>Pseudomonadota</taxon>
        <taxon>Betaproteobacteria</taxon>
        <taxon>Burkholderiales</taxon>
        <taxon>Comamonadaceae</taxon>
    </lineage>
</organism>
<gene>
    <name evidence="2" type="ORF">DES41_102187</name>
</gene>
<protein>
    <submittedName>
        <fullName evidence="2">Type IV pilus assembly protein PilV</fullName>
    </submittedName>
</protein>
<keyword evidence="1" id="KW-0812">Transmembrane</keyword>
<accession>A0A368Y0L4</accession>
<dbReference type="OrthoDB" id="8850705at2"/>
<evidence type="ECO:0000313" key="2">
    <source>
        <dbReference type="EMBL" id="RCW73870.1"/>
    </source>
</evidence>
<dbReference type="InterPro" id="IPR012902">
    <property type="entry name" value="N_methyl_site"/>
</dbReference>
<name>A0A368Y0L4_9BURK</name>